<keyword evidence="1" id="KW-0472">Membrane</keyword>
<sequence>MNDHFNYLAGVTMIQILSFISVLVAAILIGTWFLDEIKQAKIKGLPWYQPYLSVPGVIIIVAIAFPIIIRLLYH</sequence>
<accession>A0A1V1P8V3</accession>
<evidence type="ECO:0000313" key="3">
    <source>
        <dbReference type="Proteomes" id="UP000189670"/>
    </source>
</evidence>
<keyword evidence="1" id="KW-0812">Transmembrane</keyword>
<evidence type="ECO:0000256" key="1">
    <source>
        <dbReference type="SAM" id="Phobius"/>
    </source>
</evidence>
<protein>
    <submittedName>
        <fullName evidence="2">Uncharacterized protein</fullName>
    </submittedName>
</protein>
<gene>
    <name evidence="2" type="ORF">OMM_08312</name>
</gene>
<reference evidence="3" key="1">
    <citation type="submission" date="2012-11" db="EMBL/GenBank/DDBJ databases">
        <authorList>
            <person name="Lucero-Rivera Y.E."/>
            <person name="Tovar-Ramirez D."/>
        </authorList>
    </citation>
    <scope>NUCLEOTIDE SEQUENCE [LARGE SCALE GENOMIC DNA]</scope>
    <source>
        <strain evidence="3">Araruama</strain>
    </source>
</reference>
<dbReference type="AlphaFoldDB" id="A0A1V1P8V3"/>
<keyword evidence="1" id="KW-1133">Transmembrane helix</keyword>
<feature type="transmembrane region" description="Helical" evidence="1">
    <location>
        <begin position="7"/>
        <end position="34"/>
    </location>
</feature>
<proteinExistence type="predicted"/>
<evidence type="ECO:0000313" key="2">
    <source>
        <dbReference type="EMBL" id="ETR71135.1"/>
    </source>
</evidence>
<dbReference type="Proteomes" id="UP000189670">
    <property type="component" value="Unassembled WGS sequence"/>
</dbReference>
<name>A0A1V1P8V3_9BACT</name>
<feature type="transmembrane region" description="Helical" evidence="1">
    <location>
        <begin position="54"/>
        <end position="73"/>
    </location>
</feature>
<comment type="caution">
    <text evidence="2">The sequence shown here is derived from an EMBL/GenBank/DDBJ whole genome shotgun (WGS) entry which is preliminary data.</text>
</comment>
<organism evidence="2 3">
    <name type="scientific">Candidatus Magnetoglobus multicellularis str. Araruama</name>
    <dbReference type="NCBI Taxonomy" id="890399"/>
    <lineage>
        <taxon>Bacteria</taxon>
        <taxon>Pseudomonadati</taxon>
        <taxon>Thermodesulfobacteriota</taxon>
        <taxon>Desulfobacteria</taxon>
        <taxon>Desulfobacterales</taxon>
        <taxon>Desulfobacteraceae</taxon>
        <taxon>Candidatus Magnetoglobus</taxon>
    </lineage>
</organism>
<dbReference type="EMBL" id="ATBP01000315">
    <property type="protein sequence ID" value="ETR71135.1"/>
    <property type="molecule type" value="Genomic_DNA"/>
</dbReference>